<dbReference type="PANTHER" id="PTHR24637:SF421">
    <property type="entry name" value="CUTICLE COLLAGEN DPY-2"/>
    <property type="match status" value="1"/>
</dbReference>
<feature type="signal peptide" evidence="2">
    <location>
        <begin position="1"/>
        <end position="20"/>
    </location>
</feature>
<evidence type="ECO:0000256" key="2">
    <source>
        <dbReference type="SAM" id="SignalP"/>
    </source>
</evidence>
<protein>
    <recommendedName>
        <fullName evidence="5">Collagen-like protein</fullName>
    </recommendedName>
</protein>
<dbReference type="AlphaFoldDB" id="A0A4U0GXQ7"/>
<keyword evidence="4" id="KW-1185">Reference proteome</keyword>
<feature type="region of interest" description="Disordered" evidence="1">
    <location>
        <begin position="88"/>
        <end position="107"/>
    </location>
</feature>
<dbReference type="Proteomes" id="UP000309872">
    <property type="component" value="Unassembled WGS sequence"/>
</dbReference>
<dbReference type="OrthoDB" id="8457242at2"/>
<name>A0A4U0GXQ7_9SPHI</name>
<evidence type="ECO:0000256" key="1">
    <source>
        <dbReference type="SAM" id="MobiDB-lite"/>
    </source>
</evidence>
<accession>A0A4U0GXQ7</accession>
<evidence type="ECO:0000313" key="4">
    <source>
        <dbReference type="Proteomes" id="UP000309872"/>
    </source>
</evidence>
<feature type="chain" id="PRO_5020996990" description="Collagen-like protein" evidence="2">
    <location>
        <begin position="21"/>
        <end position="394"/>
    </location>
</feature>
<proteinExistence type="predicted"/>
<reference evidence="3 4" key="1">
    <citation type="submission" date="2019-04" db="EMBL/GenBank/DDBJ databases">
        <title>Sphingobacterium olei sp. nov., isolated from oil-contaminated soil.</title>
        <authorList>
            <person name="Liu B."/>
        </authorList>
    </citation>
    <scope>NUCLEOTIDE SEQUENCE [LARGE SCALE GENOMIC DNA]</scope>
    <source>
        <strain evidence="3 4">Y3L14</strain>
    </source>
</reference>
<dbReference type="PANTHER" id="PTHR24637">
    <property type="entry name" value="COLLAGEN"/>
    <property type="match status" value="1"/>
</dbReference>
<dbReference type="RefSeq" id="WP_136821914.1">
    <property type="nucleotide sequence ID" value="NZ_BMJX01000005.1"/>
</dbReference>
<dbReference type="EMBL" id="SUKA01000005">
    <property type="protein sequence ID" value="TJY63923.1"/>
    <property type="molecule type" value="Genomic_DNA"/>
</dbReference>
<sequence>MKVFMRCLRILMLVSGFSIVTNCTKEGVVGPQGEEGVDGSTIYSGVTAPADDLGFMGDYYYRITTSDFYGPKSMEGWGSPTNLKGAVGADGAPGVPGPSGPTGADGSKIWNGNVIPGASTGKIGDYYFQSSTANFYGPKTSSGWGTPVNLKGAVGPKGEDGSTIISGVAIPDLSIGQAGDYYFRALTGDFYGPKTGTSWGTPTSLRGATGATGTAGSTILSGLVVPNTTLGKVGDYYFNKSNADFYGPKTGTSWGTPINLRGPAGPQGPPGTANVMYSNWETYPGGREVIIPAPITKDILDKGEVAVYVKEFKGEYLLGLYKIPYISNHIGDLVEFRLELNRIIVYSRSGSISATEGTQYRYVIIPGSIEIGSFQARVNLSDYKEVISVFNIPE</sequence>
<keyword evidence="2" id="KW-0732">Signal</keyword>
<organism evidence="3 4">
    <name type="scientific">Sphingobacterium alkalisoli</name>
    <dbReference type="NCBI Taxonomy" id="1874115"/>
    <lineage>
        <taxon>Bacteria</taxon>
        <taxon>Pseudomonadati</taxon>
        <taxon>Bacteroidota</taxon>
        <taxon>Sphingobacteriia</taxon>
        <taxon>Sphingobacteriales</taxon>
        <taxon>Sphingobacteriaceae</taxon>
        <taxon>Sphingobacterium</taxon>
    </lineage>
</organism>
<comment type="caution">
    <text evidence="3">The sequence shown here is derived from an EMBL/GenBank/DDBJ whole genome shotgun (WGS) entry which is preliminary data.</text>
</comment>
<gene>
    <name evidence="3" type="ORF">FAZ19_16825</name>
</gene>
<evidence type="ECO:0000313" key="3">
    <source>
        <dbReference type="EMBL" id="TJY63923.1"/>
    </source>
</evidence>
<evidence type="ECO:0008006" key="5">
    <source>
        <dbReference type="Google" id="ProtNLM"/>
    </source>
</evidence>